<evidence type="ECO:0000259" key="2">
    <source>
        <dbReference type="PROSITE" id="PS51736"/>
    </source>
</evidence>
<protein>
    <submittedName>
        <fullName evidence="4">Resolvase domain protein</fullName>
    </submittedName>
</protein>
<sequence>MNTVSLRVAAYCRVSTDREDQANSLHSQQLYFSNYIQNHEDWQLSGIYADEGISGTSTRKREQFNRMIRNAQAGGIDLILTKEVSRFARNTVDALNYTRSLTQMGIGVIFINDNIDTRDNDGELRLTIMASIAQEESRKTSERVKWGQKRRMEAGVVFGNNTTYGFTTEDGKLSVKEEEAKVVRYIYSKFLNEGKGTHVIARELYEEGISPPRTATRKWSSVMVRRILRNEKYAGDLLQKKFVTVNYLTHQKVENRGREEQVFLKDHHEAIVERSMWETTQAELARRNAKRGEITKYSNRYWCSGKIRCSACGSRFVLRKKSRPNGDIYKLWGCHSRTEHGNWKRSEQGDYSGCNMRMVNDKSLTACVQFVLEQLDLDYDAIVTELAEDIRSVQAGQGETPDLKRLEEKLEKVRQKIVLVMDNYFSGIISKDEMLLMKERYNRDKGELEAKVQAGREAERIKSEQQLGFEETVMTIRAGLTSSEEVFAEVVEGVEVFDDYIEIKVQHLPMTFRLRYSTSGAREHYTTTIDSWEIV</sequence>
<evidence type="ECO:0000259" key="3">
    <source>
        <dbReference type="PROSITE" id="PS51737"/>
    </source>
</evidence>
<dbReference type="Gene3D" id="3.40.50.1390">
    <property type="entry name" value="Resolvase, N-terminal catalytic domain"/>
    <property type="match status" value="1"/>
</dbReference>
<dbReference type="AlphaFoldDB" id="A0A212KC79"/>
<dbReference type="GO" id="GO:0003677">
    <property type="term" value="F:DNA binding"/>
    <property type="evidence" value="ECO:0007669"/>
    <property type="project" value="InterPro"/>
</dbReference>
<dbReference type="EMBL" id="FLUN01000001">
    <property type="protein sequence ID" value="SBW09282.1"/>
    <property type="molecule type" value="Genomic_DNA"/>
</dbReference>
<dbReference type="PROSITE" id="PS51736">
    <property type="entry name" value="RECOMBINASES_3"/>
    <property type="match status" value="1"/>
</dbReference>
<dbReference type="InterPro" id="IPR038109">
    <property type="entry name" value="DNA_bind_recomb_sf"/>
</dbReference>
<name>A0A212KC79_9FIRM</name>
<organism evidence="4">
    <name type="scientific">uncultured Eubacteriales bacterium</name>
    <dbReference type="NCBI Taxonomy" id="172733"/>
    <lineage>
        <taxon>Bacteria</taxon>
        <taxon>Bacillati</taxon>
        <taxon>Bacillota</taxon>
        <taxon>Clostridia</taxon>
        <taxon>Eubacteriales</taxon>
        <taxon>environmental samples</taxon>
    </lineage>
</organism>
<dbReference type="CDD" id="cd00338">
    <property type="entry name" value="Ser_Recombinase"/>
    <property type="match status" value="1"/>
</dbReference>
<dbReference type="InterPro" id="IPR050639">
    <property type="entry name" value="SSR_resolvase"/>
</dbReference>
<dbReference type="InterPro" id="IPR036162">
    <property type="entry name" value="Resolvase-like_N_sf"/>
</dbReference>
<reference evidence="4" key="1">
    <citation type="submission" date="2016-04" db="EMBL/GenBank/DDBJ databases">
        <authorList>
            <person name="Evans L.H."/>
            <person name="Alamgir A."/>
            <person name="Owens N."/>
            <person name="Weber N.D."/>
            <person name="Virtaneva K."/>
            <person name="Barbian K."/>
            <person name="Babar A."/>
            <person name="Rosenke K."/>
        </authorList>
    </citation>
    <scope>NUCLEOTIDE SEQUENCE</scope>
    <source>
        <strain evidence="4">86</strain>
    </source>
</reference>
<gene>
    <name evidence="4" type="ORF">KL86CLO1_12620</name>
</gene>
<dbReference type="PANTHER" id="PTHR30461:SF23">
    <property type="entry name" value="DNA RECOMBINASE-RELATED"/>
    <property type="match status" value="1"/>
</dbReference>
<dbReference type="InterPro" id="IPR011109">
    <property type="entry name" value="DNA_bind_recombinase_dom"/>
</dbReference>
<dbReference type="InterPro" id="IPR006119">
    <property type="entry name" value="Resolv_N"/>
</dbReference>
<evidence type="ECO:0000313" key="4">
    <source>
        <dbReference type="EMBL" id="SBW09282.1"/>
    </source>
</evidence>
<dbReference type="PANTHER" id="PTHR30461">
    <property type="entry name" value="DNA-INVERTASE FROM LAMBDOID PROPHAGE"/>
    <property type="match status" value="1"/>
</dbReference>
<dbReference type="Pfam" id="PF00239">
    <property type="entry name" value="Resolvase"/>
    <property type="match status" value="1"/>
</dbReference>
<feature type="domain" description="Recombinase" evidence="3">
    <location>
        <begin position="163"/>
        <end position="290"/>
    </location>
</feature>
<dbReference type="PROSITE" id="PS51737">
    <property type="entry name" value="RECOMBINASE_DNA_BIND"/>
    <property type="match status" value="1"/>
</dbReference>
<evidence type="ECO:0000256" key="1">
    <source>
        <dbReference type="SAM" id="Coils"/>
    </source>
</evidence>
<dbReference type="Pfam" id="PF07508">
    <property type="entry name" value="Recombinase"/>
    <property type="match status" value="1"/>
</dbReference>
<dbReference type="Gene3D" id="3.90.1750.20">
    <property type="entry name" value="Putative Large Serine Recombinase, Chain B, Domain 2"/>
    <property type="match status" value="1"/>
</dbReference>
<feature type="coiled-coil region" evidence="1">
    <location>
        <begin position="403"/>
        <end position="458"/>
    </location>
</feature>
<feature type="domain" description="Resolvase/invertase-type recombinase catalytic" evidence="2">
    <location>
        <begin position="7"/>
        <end position="155"/>
    </location>
</feature>
<dbReference type="GO" id="GO:0000150">
    <property type="term" value="F:DNA strand exchange activity"/>
    <property type="evidence" value="ECO:0007669"/>
    <property type="project" value="InterPro"/>
</dbReference>
<dbReference type="SUPFAM" id="SSF53041">
    <property type="entry name" value="Resolvase-like"/>
    <property type="match status" value="1"/>
</dbReference>
<dbReference type="SMART" id="SM00857">
    <property type="entry name" value="Resolvase"/>
    <property type="match status" value="1"/>
</dbReference>
<keyword evidence="1" id="KW-0175">Coiled coil</keyword>
<accession>A0A212KC79</accession>
<proteinExistence type="predicted"/>